<accession>A0A292YE43</accession>
<dbReference type="AlphaFoldDB" id="A0A292YE43"/>
<proteinExistence type="predicted"/>
<gene>
    <name evidence="2" type="ORF">EFBL_2712</name>
</gene>
<keyword evidence="3" id="KW-1185">Reference proteome</keyword>
<name>A0A292YE43_9BACL</name>
<dbReference type="EMBL" id="BDUF01000076">
    <property type="protein sequence ID" value="GAX91052.1"/>
    <property type="molecule type" value="Genomic_DNA"/>
</dbReference>
<organism evidence="2 3">
    <name type="scientific">Effusibacillus lacus</name>
    <dbReference type="NCBI Taxonomy" id="1348429"/>
    <lineage>
        <taxon>Bacteria</taxon>
        <taxon>Bacillati</taxon>
        <taxon>Bacillota</taxon>
        <taxon>Bacilli</taxon>
        <taxon>Bacillales</taxon>
        <taxon>Alicyclobacillaceae</taxon>
        <taxon>Effusibacillus</taxon>
    </lineage>
</organism>
<dbReference type="Proteomes" id="UP000217785">
    <property type="component" value="Unassembled WGS sequence"/>
</dbReference>
<comment type="caution">
    <text evidence="2">The sequence shown here is derived from an EMBL/GenBank/DDBJ whole genome shotgun (WGS) entry which is preliminary data.</text>
</comment>
<evidence type="ECO:0000313" key="3">
    <source>
        <dbReference type="Proteomes" id="UP000217785"/>
    </source>
</evidence>
<sequence>MRSRVEDLQAQLDKALKECARLREENQRLRILLGMSLEKDAENKLFIDSRSSNPTPETELVTKQSSTKQKIGFVSQSVPW</sequence>
<evidence type="ECO:0000313" key="2">
    <source>
        <dbReference type="EMBL" id="GAX91052.1"/>
    </source>
</evidence>
<evidence type="ECO:0000256" key="1">
    <source>
        <dbReference type="SAM" id="Coils"/>
    </source>
</evidence>
<reference evidence="3" key="1">
    <citation type="submission" date="2017-07" db="EMBL/GenBank/DDBJ databases">
        <title>Draft genome sequence of Effusibacillus lacus strain skLN1.</title>
        <authorList>
            <person name="Watanabe M."/>
            <person name="Kojima H."/>
            <person name="Fukui M."/>
        </authorList>
    </citation>
    <scope>NUCLEOTIDE SEQUENCE [LARGE SCALE GENOMIC DNA]</scope>
    <source>
        <strain evidence="3">skLN1</strain>
    </source>
</reference>
<feature type="coiled-coil region" evidence="1">
    <location>
        <begin position="5"/>
        <end position="32"/>
    </location>
</feature>
<keyword evidence="1" id="KW-0175">Coiled coil</keyword>
<protein>
    <submittedName>
        <fullName evidence="2">Uncharacterized protein</fullName>
    </submittedName>
</protein>